<sequence>VIDLVKVVSSVEASIKLRGRSDSCRSVVLRGGFTRFQRDVNNEKIVFGHVTVAEKWRKDQSTNMGSISLLRCHLYLFTSAPFHKTRVK</sequence>
<reference evidence="1 2" key="1">
    <citation type="journal article" date="2024" name="Ann. Entomol. Soc. Am.">
        <title>Genomic analyses of the southern and eastern yellowjacket wasps (Hymenoptera: Vespidae) reveal evolutionary signatures of social life.</title>
        <authorList>
            <person name="Catto M.A."/>
            <person name="Caine P.B."/>
            <person name="Orr S.E."/>
            <person name="Hunt B.G."/>
            <person name="Goodisman M.A.D."/>
        </authorList>
    </citation>
    <scope>NUCLEOTIDE SEQUENCE [LARGE SCALE GENOMIC DNA]</scope>
    <source>
        <strain evidence="1">232</strain>
        <tissue evidence="1">Head and thorax</tissue>
    </source>
</reference>
<organism evidence="1 2">
    <name type="scientific">Vespula maculifrons</name>
    <name type="common">Eastern yellow jacket</name>
    <name type="synonym">Wasp</name>
    <dbReference type="NCBI Taxonomy" id="7453"/>
    <lineage>
        <taxon>Eukaryota</taxon>
        <taxon>Metazoa</taxon>
        <taxon>Ecdysozoa</taxon>
        <taxon>Arthropoda</taxon>
        <taxon>Hexapoda</taxon>
        <taxon>Insecta</taxon>
        <taxon>Pterygota</taxon>
        <taxon>Neoptera</taxon>
        <taxon>Endopterygota</taxon>
        <taxon>Hymenoptera</taxon>
        <taxon>Apocrita</taxon>
        <taxon>Aculeata</taxon>
        <taxon>Vespoidea</taxon>
        <taxon>Vespidae</taxon>
        <taxon>Vespinae</taxon>
        <taxon>Vespula</taxon>
    </lineage>
</organism>
<name>A0ABD2CVM1_VESMC</name>
<proteinExistence type="predicted"/>
<dbReference type="AlphaFoldDB" id="A0ABD2CVM1"/>
<feature type="non-terminal residue" evidence="1">
    <location>
        <position position="1"/>
    </location>
</feature>
<dbReference type="Proteomes" id="UP001607303">
    <property type="component" value="Unassembled WGS sequence"/>
</dbReference>
<keyword evidence="2" id="KW-1185">Reference proteome</keyword>
<evidence type="ECO:0000313" key="2">
    <source>
        <dbReference type="Proteomes" id="UP001607303"/>
    </source>
</evidence>
<accession>A0ABD2CVM1</accession>
<evidence type="ECO:0000313" key="1">
    <source>
        <dbReference type="EMBL" id="KAL2749117.1"/>
    </source>
</evidence>
<comment type="caution">
    <text evidence="1">The sequence shown here is derived from an EMBL/GenBank/DDBJ whole genome shotgun (WGS) entry which is preliminary data.</text>
</comment>
<dbReference type="EMBL" id="JAYRBN010000028">
    <property type="protein sequence ID" value="KAL2749117.1"/>
    <property type="molecule type" value="Genomic_DNA"/>
</dbReference>
<gene>
    <name evidence="1" type="ORF">V1477_002727</name>
</gene>
<protein>
    <submittedName>
        <fullName evidence="1">Uncharacterized protein</fullName>
    </submittedName>
</protein>